<dbReference type="STRING" id="446469.Sked_34850"/>
<keyword evidence="4" id="KW-1185">Reference proteome</keyword>
<sequence>MARPPTRRTALTSLTATALLVALLAGCSTTPDPSSPGSSQTSTPTSTAPSGESAPDEPSTQAPTPEATAESPAPAPSLLVHVSVESGSVVAEVVDLSGGPTVASPPDGDTGTVLTVVVEDPAAPVILDVPEAVGGSVQVAADRTAAVLHADGRLALGLALPKAEGTNGTQARVRWVETAEGAQPGDGPSLVLDVSAVDPAVFPLVVTTQLGASVVASASWGDREGGRSLAVTPTDWGRVSGATGSATAWADLLAVEPEADTPGMETQLQCHLLGARDKATWNLEPWRPDLGLVEYALARCNPT</sequence>
<keyword evidence="2" id="KW-0732">Signal</keyword>
<dbReference type="eggNOG" id="ENOG5033526">
    <property type="taxonomic scope" value="Bacteria"/>
</dbReference>
<reference evidence="3 4" key="1">
    <citation type="journal article" date="2009" name="Stand. Genomic Sci.">
        <title>Complete genome sequence of Sanguibacter keddieii type strain (ST-74).</title>
        <authorList>
            <person name="Ivanova N."/>
            <person name="Sikorski J."/>
            <person name="Sims D."/>
            <person name="Brettin T."/>
            <person name="Detter J.C."/>
            <person name="Han C."/>
            <person name="Lapidus A."/>
            <person name="Copeland A."/>
            <person name="Glavina Del Rio T."/>
            <person name="Nolan M."/>
            <person name="Chen F."/>
            <person name="Lucas S."/>
            <person name="Tice H."/>
            <person name="Cheng J.F."/>
            <person name="Bruce D."/>
            <person name="Goodwin L."/>
            <person name="Pitluck S."/>
            <person name="Pati A."/>
            <person name="Mavromatis K."/>
            <person name="Chen A."/>
            <person name="Palaniappan K."/>
            <person name="D'haeseleer P."/>
            <person name="Chain P."/>
            <person name="Bristow J."/>
            <person name="Eisen J.A."/>
            <person name="Markowitz V."/>
            <person name="Hugenholtz P."/>
            <person name="Goker M."/>
            <person name="Pukall R."/>
            <person name="Klenk H.P."/>
            <person name="Kyrpides N.C."/>
        </authorList>
    </citation>
    <scope>NUCLEOTIDE SEQUENCE [LARGE SCALE GENOMIC DNA]</scope>
    <source>
        <strain evidence="4">ATCC 51767 / DSM 10542 / NCFB 3025 / ST-74</strain>
    </source>
</reference>
<gene>
    <name evidence="3" type="ordered locus">Sked_34850</name>
</gene>
<evidence type="ECO:0000256" key="1">
    <source>
        <dbReference type="SAM" id="MobiDB-lite"/>
    </source>
</evidence>
<evidence type="ECO:0008006" key="5">
    <source>
        <dbReference type="Google" id="ProtNLM"/>
    </source>
</evidence>
<feature type="region of interest" description="Disordered" evidence="1">
    <location>
        <begin position="27"/>
        <end position="73"/>
    </location>
</feature>
<organism evidence="3 4">
    <name type="scientific">Sanguibacter keddieii (strain ATCC 51767 / DSM 10542 / NCFB 3025 / ST-74)</name>
    <dbReference type="NCBI Taxonomy" id="446469"/>
    <lineage>
        <taxon>Bacteria</taxon>
        <taxon>Bacillati</taxon>
        <taxon>Actinomycetota</taxon>
        <taxon>Actinomycetes</taxon>
        <taxon>Micrococcales</taxon>
        <taxon>Sanguibacteraceae</taxon>
        <taxon>Sanguibacter</taxon>
    </lineage>
</organism>
<evidence type="ECO:0000256" key="2">
    <source>
        <dbReference type="SAM" id="SignalP"/>
    </source>
</evidence>
<dbReference type="PROSITE" id="PS51257">
    <property type="entry name" value="PROKAR_LIPOPROTEIN"/>
    <property type="match status" value="1"/>
</dbReference>
<proteinExistence type="predicted"/>
<dbReference type="KEGG" id="ske:Sked_34850"/>
<accession>D1BET7</accession>
<evidence type="ECO:0000313" key="4">
    <source>
        <dbReference type="Proteomes" id="UP000000322"/>
    </source>
</evidence>
<dbReference type="HOGENOM" id="CLU_917957_0_0_11"/>
<feature type="chain" id="PRO_5003021433" description="DUF2599 domain-containing protein" evidence="2">
    <location>
        <begin position="28"/>
        <end position="303"/>
    </location>
</feature>
<dbReference type="InterPro" id="IPR019719">
    <property type="entry name" value="DUF2599"/>
</dbReference>
<dbReference type="EMBL" id="CP001819">
    <property type="protein sequence ID" value="ACZ23373.1"/>
    <property type="molecule type" value="Genomic_DNA"/>
</dbReference>
<feature type="signal peptide" evidence="2">
    <location>
        <begin position="1"/>
        <end position="27"/>
    </location>
</feature>
<dbReference type="Proteomes" id="UP000000322">
    <property type="component" value="Chromosome"/>
</dbReference>
<protein>
    <recommendedName>
        <fullName evidence="5">DUF2599 domain-containing protein</fullName>
    </recommendedName>
</protein>
<dbReference type="AlphaFoldDB" id="D1BET7"/>
<evidence type="ECO:0000313" key="3">
    <source>
        <dbReference type="EMBL" id="ACZ23373.1"/>
    </source>
</evidence>
<name>D1BET7_SANKS</name>
<dbReference type="Pfam" id="PF10783">
    <property type="entry name" value="DUF2599"/>
    <property type="match status" value="1"/>
</dbReference>